<comment type="caution">
    <text evidence="2">The sequence shown here is derived from an EMBL/GenBank/DDBJ whole genome shotgun (WGS) entry which is preliminary data.</text>
</comment>
<dbReference type="Proteomes" id="UP000247409">
    <property type="component" value="Unassembled WGS sequence"/>
</dbReference>
<keyword evidence="3" id="KW-1185">Reference proteome</keyword>
<feature type="region of interest" description="Disordered" evidence="1">
    <location>
        <begin position="61"/>
        <end position="105"/>
    </location>
</feature>
<gene>
    <name evidence="2" type="ORF">BWQ96_00713</name>
</gene>
<proteinExistence type="predicted"/>
<feature type="compositionally biased region" description="Basic residues" evidence="1">
    <location>
        <begin position="76"/>
        <end position="85"/>
    </location>
</feature>
<protein>
    <submittedName>
        <fullName evidence="2">Uncharacterized protein</fullName>
    </submittedName>
</protein>
<organism evidence="2 3">
    <name type="scientific">Gracilariopsis chorda</name>
    <dbReference type="NCBI Taxonomy" id="448386"/>
    <lineage>
        <taxon>Eukaryota</taxon>
        <taxon>Rhodophyta</taxon>
        <taxon>Florideophyceae</taxon>
        <taxon>Rhodymeniophycidae</taxon>
        <taxon>Gracilariales</taxon>
        <taxon>Gracilariaceae</taxon>
        <taxon>Gracilariopsis</taxon>
    </lineage>
</organism>
<evidence type="ECO:0000313" key="2">
    <source>
        <dbReference type="EMBL" id="PXF49397.1"/>
    </source>
</evidence>
<reference evidence="2 3" key="1">
    <citation type="journal article" date="2018" name="Mol. Biol. Evol.">
        <title>Analysis of the draft genome of the red seaweed Gracilariopsis chorda provides insights into genome size evolution in Rhodophyta.</title>
        <authorList>
            <person name="Lee J."/>
            <person name="Yang E.C."/>
            <person name="Graf L."/>
            <person name="Yang J.H."/>
            <person name="Qiu H."/>
            <person name="Zel Zion U."/>
            <person name="Chan C.X."/>
            <person name="Stephens T.G."/>
            <person name="Weber A.P.M."/>
            <person name="Boo G.H."/>
            <person name="Boo S.M."/>
            <person name="Kim K.M."/>
            <person name="Shin Y."/>
            <person name="Jung M."/>
            <person name="Lee S.J."/>
            <person name="Yim H.S."/>
            <person name="Lee J.H."/>
            <person name="Bhattacharya D."/>
            <person name="Yoon H.S."/>
        </authorList>
    </citation>
    <scope>NUCLEOTIDE SEQUENCE [LARGE SCALE GENOMIC DNA]</scope>
    <source>
        <strain evidence="2 3">SKKU-2015</strain>
        <tissue evidence="2">Whole body</tissue>
    </source>
</reference>
<feature type="compositionally biased region" description="Basic and acidic residues" evidence="1">
    <location>
        <begin position="91"/>
        <end position="105"/>
    </location>
</feature>
<name>A0A2V3J5Y3_9FLOR</name>
<accession>A0A2V3J5Y3</accession>
<dbReference type="AlphaFoldDB" id="A0A2V3J5Y3"/>
<sequence>MKEISKPPTPRVVLRMDDAVSVLYSLSLATNQALAETSRNYIEAMVQERVHKALLSYGVGLTEPEARNKPSPSSSRPKKTYKRKQSSSGASKDKSGNVGRSERPNKRTHGFCWECGSPEHFRNSKDCSFNGGETYIDKMHRLAKGSTDKKKSSDAFFSQGLYALERQSSLIVRRGAKRFIPWRDDPNPVVDVGCPRNVGVIPSAVLVASALGIPFKLRPLDREPF</sequence>
<evidence type="ECO:0000313" key="3">
    <source>
        <dbReference type="Proteomes" id="UP000247409"/>
    </source>
</evidence>
<dbReference type="EMBL" id="NBIV01000005">
    <property type="protein sequence ID" value="PXF49397.1"/>
    <property type="molecule type" value="Genomic_DNA"/>
</dbReference>
<evidence type="ECO:0000256" key="1">
    <source>
        <dbReference type="SAM" id="MobiDB-lite"/>
    </source>
</evidence>